<keyword evidence="2" id="KW-1185">Reference proteome</keyword>
<accession>A0A3M7QEG9</accession>
<proteinExistence type="predicted"/>
<evidence type="ECO:0000313" key="2">
    <source>
        <dbReference type="Proteomes" id="UP000276133"/>
    </source>
</evidence>
<gene>
    <name evidence="1" type="ORF">BpHYR1_009016</name>
</gene>
<evidence type="ECO:0000313" key="1">
    <source>
        <dbReference type="EMBL" id="RNA09325.1"/>
    </source>
</evidence>
<protein>
    <submittedName>
        <fullName evidence="1">Uncharacterized protein</fullName>
    </submittedName>
</protein>
<reference evidence="1 2" key="1">
    <citation type="journal article" date="2018" name="Sci. Rep.">
        <title>Genomic signatures of local adaptation to the degree of environmental predictability in rotifers.</title>
        <authorList>
            <person name="Franch-Gras L."/>
            <person name="Hahn C."/>
            <person name="Garcia-Roger E.M."/>
            <person name="Carmona M.J."/>
            <person name="Serra M."/>
            <person name="Gomez A."/>
        </authorList>
    </citation>
    <scope>NUCLEOTIDE SEQUENCE [LARGE SCALE GENOMIC DNA]</scope>
    <source>
        <strain evidence="1">HYR1</strain>
    </source>
</reference>
<comment type="caution">
    <text evidence="1">The sequence shown here is derived from an EMBL/GenBank/DDBJ whole genome shotgun (WGS) entry which is preliminary data.</text>
</comment>
<organism evidence="1 2">
    <name type="scientific">Brachionus plicatilis</name>
    <name type="common">Marine rotifer</name>
    <name type="synonym">Brachionus muelleri</name>
    <dbReference type="NCBI Taxonomy" id="10195"/>
    <lineage>
        <taxon>Eukaryota</taxon>
        <taxon>Metazoa</taxon>
        <taxon>Spiralia</taxon>
        <taxon>Gnathifera</taxon>
        <taxon>Rotifera</taxon>
        <taxon>Eurotatoria</taxon>
        <taxon>Monogononta</taxon>
        <taxon>Pseudotrocha</taxon>
        <taxon>Ploima</taxon>
        <taxon>Brachionidae</taxon>
        <taxon>Brachionus</taxon>
    </lineage>
</organism>
<dbReference type="Proteomes" id="UP000276133">
    <property type="component" value="Unassembled WGS sequence"/>
</dbReference>
<name>A0A3M7QEG9_BRAPC</name>
<sequence>MFIKKLFLPKLNSNSAFRKEHLIANELRKPGERPRLVIEFIQSWTKFDIYQLFDFSIFQL</sequence>
<dbReference type="EMBL" id="REGN01006482">
    <property type="protein sequence ID" value="RNA09325.1"/>
    <property type="molecule type" value="Genomic_DNA"/>
</dbReference>
<dbReference type="AlphaFoldDB" id="A0A3M7QEG9"/>